<name>A0A4V2NG31_9BURK</name>
<protein>
    <recommendedName>
        <fullName evidence="1">KfrB domain-containing protein</fullName>
    </recommendedName>
</protein>
<gene>
    <name evidence="2" type="ORF">BZM27_50920</name>
</gene>
<dbReference type="InterPro" id="IPR040782">
    <property type="entry name" value="KfrB"/>
</dbReference>
<dbReference type="AlphaFoldDB" id="A0A4V2NG31"/>
<dbReference type="Proteomes" id="UP000294200">
    <property type="component" value="Unassembled WGS sequence"/>
</dbReference>
<sequence length="59" mass="6712">MVAENTRFQVQEIGQHRYVLHERRAFASTPAQGQQVIIRYQAGQATAQATKIRAGRESR</sequence>
<evidence type="ECO:0000259" key="1">
    <source>
        <dbReference type="Pfam" id="PF18790"/>
    </source>
</evidence>
<reference evidence="2 3" key="1">
    <citation type="submission" date="2017-02" db="EMBL/GenBank/DDBJ databases">
        <title>Paraburkholderia sophoroidis sp. nov. and Paraburkholderia steynii sp. nov. rhizobial symbionts of the fynbos legume Hypocalyptus sophoroides.</title>
        <authorList>
            <person name="Steenkamp E.T."/>
            <person name="Beukes C.W."/>
            <person name="Van Zyl E."/>
            <person name="Avontuur J."/>
            <person name="Chan W.Y."/>
            <person name="Hassen A."/>
            <person name="Palmer M."/>
            <person name="Mthombeni L."/>
            <person name="Phalane F."/>
            <person name="Sereme K."/>
            <person name="Venter S.N."/>
        </authorList>
    </citation>
    <scope>NUCLEOTIDE SEQUENCE [LARGE SCALE GENOMIC DNA]</scope>
    <source>
        <strain evidence="2 3">HC1.1ba</strain>
    </source>
</reference>
<keyword evidence="3" id="KW-1185">Reference proteome</keyword>
<evidence type="ECO:0000313" key="3">
    <source>
        <dbReference type="Proteomes" id="UP000294200"/>
    </source>
</evidence>
<evidence type="ECO:0000313" key="2">
    <source>
        <dbReference type="EMBL" id="TCG03108.1"/>
    </source>
</evidence>
<organism evidence="2 3">
    <name type="scientific">Paraburkholderia steynii</name>
    <dbReference type="NCBI Taxonomy" id="1245441"/>
    <lineage>
        <taxon>Bacteria</taxon>
        <taxon>Pseudomonadati</taxon>
        <taxon>Pseudomonadota</taxon>
        <taxon>Betaproteobacteria</taxon>
        <taxon>Burkholderiales</taxon>
        <taxon>Burkholderiaceae</taxon>
        <taxon>Paraburkholderia</taxon>
    </lineage>
</organism>
<dbReference type="EMBL" id="MWML01000517">
    <property type="protein sequence ID" value="TCG03108.1"/>
    <property type="molecule type" value="Genomic_DNA"/>
</dbReference>
<comment type="caution">
    <text evidence="2">The sequence shown here is derived from an EMBL/GenBank/DDBJ whole genome shotgun (WGS) entry which is preliminary data.</text>
</comment>
<proteinExistence type="predicted"/>
<dbReference type="Pfam" id="PF18790">
    <property type="entry name" value="KfrB"/>
    <property type="match status" value="1"/>
</dbReference>
<feature type="domain" description="KfrB" evidence="1">
    <location>
        <begin position="2"/>
        <end position="48"/>
    </location>
</feature>
<accession>A0A4V2NG31</accession>